<sequence length="281" mass="31336">MANDQLEKLSLWNVERVETFLAQSCVGSDLYQEISGAKISAYFAQRQEKLVLGMEISSDDIYKFWVYVQNFGPTQTISRDISELRHGVFTLGSRFNCARDKRAGQPAGVDTMTPGVGHRAVVIAAEKRAALQNRFSDLVTSYLSLTPIRPSRSAHLLFQVLSSSWKHPTPLSPQQVSTQGKLPRGVSPLHGQVRGLSPDLTKVCSPAWTGRGWALILLRCEPYMDNGEAKPRSLLRCVKLLHGQGEAKPRSYSEGVSPVWTREKLSPDLTKVWSPAWTRRS</sequence>
<reference evidence="2" key="1">
    <citation type="journal article" date="2023" name="G3 (Bethesda)">
        <title>A reference genome for the long-term kleptoplast-retaining sea slug Elysia crispata morphotype clarki.</title>
        <authorList>
            <person name="Eastman K.E."/>
            <person name="Pendleton A.L."/>
            <person name="Shaikh M.A."/>
            <person name="Suttiyut T."/>
            <person name="Ogas R."/>
            <person name="Tomko P."/>
            <person name="Gavelis G."/>
            <person name="Widhalm J.R."/>
            <person name="Wisecaver J.H."/>
        </authorList>
    </citation>
    <scope>NUCLEOTIDE SEQUENCE</scope>
    <source>
        <strain evidence="2">ECLA1</strain>
    </source>
</reference>
<dbReference type="AlphaFoldDB" id="A0AAE0Y2W6"/>
<dbReference type="Proteomes" id="UP001283361">
    <property type="component" value="Unassembled WGS sequence"/>
</dbReference>
<feature type="compositionally biased region" description="Polar residues" evidence="1">
    <location>
        <begin position="169"/>
        <end position="180"/>
    </location>
</feature>
<proteinExistence type="predicted"/>
<evidence type="ECO:0000313" key="3">
    <source>
        <dbReference type="Proteomes" id="UP001283361"/>
    </source>
</evidence>
<evidence type="ECO:0000256" key="1">
    <source>
        <dbReference type="SAM" id="MobiDB-lite"/>
    </source>
</evidence>
<name>A0AAE0Y2W6_9GAST</name>
<organism evidence="2 3">
    <name type="scientific">Elysia crispata</name>
    <name type="common">lettuce slug</name>
    <dbReference type="NCBI Taxonomy" id="231223"/>
    <lineage>
        <taxon>Eukaryota</taxon>
        <taxon>Metazoa</taxon>
        <taxon>Spiralia</taxon>
        <taxon>Lophotrochozoa</taxon>
        <taxon>Mollusca</taxon>
        <taxon>Gastropoda</taxon>
        <taxon>Heterobranchia</taxon>
        <taxon>Euthyneura</taxon>
        <taxon>Panpulmonata</taxon>
        <taxon>Sacoglossa</taxon>
        <taxon>Placobranchoidea</taxon>
        <taxon>Plakobranchidae</taxon>
        <taxon>Elysia</taxon>
    </lineage>
</organism>
<evidence type="ECO:0000313" key="2">
    <source>
        <dbReference type="EMBL" id="KAK3730784.1"/>
    </source>
</evidence>
<gene>
    <name evidence="2" type="ORF">RRG08_066463</name>
</gene>
<accession>A0AAE0Y2W6</accession>
<feature type="region of interest" description="Disordered" evidence="1">
    <location>
        <begin position="169"/>
        <end position="190"/>
    </location>
</feature>
<dbReference type="EMBL" id="JAWDGP010007057">
    <property type="protein sequence ID" value="KAK3730784.1"/>
    <property type="molecule type" value="Genomic_DNA"/>
</dbReference>
<protein>
    <submittedName>
        <fullName evidence="2">Uncharacterized protein</fullName>
    </submittedName>
</protein>
<keyword evidence="3" id="KW-1185">Reference proteome</keyword>
<comment type="caution">
    <text evidence="2">The sequence shown here is derived from an EMBL/GenBank/DDBJ whole genome shotgun (WGS) entry which is preliminary data.</text>
</comment>